<dbReference type="Proteomes" id="UP000589085">
    <property type="component" value="Unassembled WGS sequence"/>
</dbReference>
<feature type="domain" description="HTH araC/xylS-type" evidence="3">
    <location>
        <begin position="1"/>
        <end position="22"/>
    </location>
</feature>
<name>A0A7W4IGW9_9PROT</name>
<sequence length="29" mass="3510">MDTFRRAFQRQVGVTPATYRRRFGVAHER</sequence>
<dbReference type="SUPFAM" id="SSF46689">
    <property type="entry name" value="Homeodomain-like"/>
    <property type="match status" value="1"/>
</dbReference>
<dbReference type="InterPro" id="IPR018060">
    <property type="entry name" value="HTH_AraC"/>
</dbReference>
<dbReference type="InterPro" id="IPR009057">
    <property type="entry name" value="Homeodomain-like_sf"/>
</dbReference>
<keyword evidence="1" id="KW-0805">Transcription regulation</keyword>
<dbReference type="EMBL" id="JABEQJ010000044">
    <property type="protein sequence ID" value="MBB2162638.1"/>
    <property type="molecule type" value="Genomic_DNA"/>
</dbReference>
<dbReference type="PROSITE" id="PS01124">
    <property type="entry name" value="HTH_ARAC_FAMILY_2"/>
    <property type="match status" value="1"/>
</dbReference>
<protein>
    <recommendedName>
        <fullName evidence="3">HTH araC/xylS-type domain-containing protein</fullName>
    </recommendedName>
</protein>
<keyword evidence="2" id="KW-0804">Transcription</keyword>
<accession>A0A7W4IGW9</accession>
<evidence type="ECO:0000313" key="5">
    <source>
        <dbReference type="Proteomes" id="UP000589085"/>
    </source>
</evidence>
<dbReference type="GO" id="GO:0003700">
    <property type="term" value="F:DNA-binding transcription factor activity"/>
    <property type="evidence" value="ECO:0007669"/>
    <property type="project" value="InterPro"/>
</dbReference>
<dbReference type="GO" id="GO:0043565">
    <property type="term" value="F:sequence-specific DNA binding"/>
    <property type="evidence" value="ECO:0007669"/>
    <property type="project" value="InterPro"/>
</dbReference>
<evidence type="ECO:0000256" key="1">
    <source>
        <dbReference type="ARBA" id="ARBA00023015"/>
    </source>
</evidence>
<organism evidence="4 5">
    <name type="scientific">Gluconacetobacter sacchari</name>
    <dbReference type="NCBI Taxonomy" id="92759"/>
    <lineage>
        <taxon>Bacteria</taxon>
        <taxon>Pseudomonadati</taxon>
        <taxon>Pseudomonadota</taxon>
        <taxon>Alphaproteobacteria</taxon>
        <taxon>Acetobacterales</taxon>
        <taxon>Acetobacteraceae</taxon>
        <taxon>Gluconacetobacter</taxon>
    </lineage>
</organism>
<gene>
    <name evidence="4" type="ORF">HLH48_21215</name>
</gene>
<reference evidence="4 5" key="1">
    <citation type="submission" date="2020-04" db="EMBL/GenBank/DDBJ databases">
        <title>Description of novel Gluconacetobacter.</title>
        <authorList>
            <person name="Sombolestani A."/>
        </authorList>
    </citation>
    <scope>NUCLEOTIDE SEQUENCE [LARGE SCALE GENOMIC DNA]</scope>
    <source>
        <strain evidence="4 5">LMG 19747</strain>
    </source>
</reference>
<dbReference type="Gene3D" id="1.10.10.60">
    <property type="entry name" value="Homeodomain-like"/>
    <property type="match status" value="1"/>
</dbReference>
<evidence type="ECO:0000256" key="2">
    <source>
        <dbReference type="ARBA" id="ARBA00023163"/>
    </source>
</evidence>
<dbReference type="AlphaFoldDB" id="A0A7W4IGW9"/>
<evidence type="ECO:0000259" key="3">
    <source>
        <dbReference type="PROSITE" id="PS01124"/>
    </source>
</evidence>
<proteinExistence type="predicted"/>
<evidence type="ECO:0000313" key="4">
    <source>
        <dbReference type="EMBL" id="MBB2162638.1"/>
    </source>
</evidence>
<comment type="caution">
    <text evidence="4">The sequence shown here is derived from an EMBL/GenBank/DDBJ whole genome shotgun (WGS) entry which is preliminary data.</text>
</comment>